<feature type="transmembrane region" description="Helical" evidence="8">
    <location>
        <begin position="392"/>
        <end position="414"/>
    </location>
</feature>
<dbReference type="EMBL" id="CP119894">
    <property type="protein sequence ID" value="WFD27100.1"/>
    <property type="molecule type" value="Genomic_DNA"/>
</dbReference>
<proteinExistence type="predicted"/>
<keyword evidence="2" id="KW-0813">Transport</keyword>
<evidence type="ECO:0000256" key="5">
    <source>
        <dbReference type="ARBA" id="ARBA00023065"/>
    </source>
</evidence>
<evidence type="ECO:0000256" key="1">
    <source>
        <dbReference type="ARBA" id="ARBA00004141"/>
    </source>
</evidence>
<feature type="transmembrane region" description="Helical" evidence="8">
    <location>
        <begin position="355"/>
        <end position="372"/>
    </location>
</feature>
<dbReference type="GO" id="GO:0006878">
    <property type="term" value="P:intracellular copper ion homeostasis"/>
    <property type="evidence" value="ECO:0007669"/>
    <property type="project" value="TreeGrafter"/>
</dbReference>
<dbReference type="InterPro" id="IPR046342">
    <property type="entry name" value="CBS_dom_sf"/>
</dbReference>
<dbReference type="SUPFAM" id="SSF54631">
    <property type="entry name" value="CBS-domain pair"/>
    <property type="match status" value="1"/>
</dbReference>
<dbReference type="Pfam" id="PF00654">
    <property type="entry name" value="Voltage_CLC"/>
    <property type="match status" value="2"/>
</dbReference>
<dbReference type="Proteomes" id="UP001213623">
    <property type="component" value="Chromosome 3"/>
</dbReference>
<feature type="transmembrane region" description="Helical" evidence="8">
    <location>
        <begin position="217"/>
        <end position="235"/>
    </location>
</feature>
<dbReference type="GO" id="GO:0000324">
    <property type="term" value="C:fungal-type vacuole"/>
    <property type="evidence" value="ECO:0007669"/>
    <property type="project" value="TreeGrafter"/>
</dbReference>
<dbReference type="PANTHER" id="PTHR45711">
    <property type="entry name" value="CHLORIDE CHANNEL PROTEIN"/>
    <property type="match status" value="1"/>
</dbReference>
<reference evidence="9" key="1">
    <citation type="submission" date="2023-03" db="EMBL/GenBank/DDBJ databases">
        <title>Mating type loci evolution in Malassezia.</title>
        <authorList>
            <person name="Coelho M.A."/>
        </authorList>
    </citation>
    <scope>NUCLEOTIDE SEQUENCE</scope>
    <source>
        <strain evidence="9">CBS 9557</strain>
    </source>
</reference>
<dbReference type="AlphaFoldDB" id="A0AAF0J7I7"/>
<feature type="transmembrane region" description="Helical" evidence="8">
    <location>
        <begin position="321"/>
        <end position="343"/>
    </location>
</feature>
<evidence type="ECO:0000256" key="2">
    <source>
        <dbReference type="ARBA" id="ARBA00022448"/>
    </source>
</evidence>
<keyword evidence="6 8" id="KW-0472">Membrane</keyword>
<comment type="subcellular location">
    <subcellularLocation>
        <location evidence="1">Membrane</location>
        <topology evidence="1">Multi-pass membrane protein</topology>
    </subcellularLocation>
</comment>
<keyword evidence="3 8" id="KW-0812">Transmembrane</keyword>
<dbReference type="Gene3D" id="3.10.580.20">
    <property type="match status" value="1"/>
</dbReference>
<keyword evidence="10" id="KW-1185">Reference proteome</keyword>
<organism evidence="9 10">
    <name type="scientific">Malassezia nana</name>
    <dbReference type="NCBI Taxonomy" id="180528"/>
    <lineage>
        <taxon>Eukaryota</taxon>
        <taxon>Fungi</taxon>
        <taxon>Dikarya</taxon>
        <taxon>Basidiomycota</taxon>
        <taxon>Ustilaginomycotina</taxon>
        <taxon>Malasseziomycetes</taxon>
        <taxon>Malasseziales</taxon>
        <taxon>Malasseziaceae</taxon>
        <taxon>Malassezia</taxon>
    </lineage>
</organism>
<keyword evidence="4 8" id="KW-1133">Transmembrane helix</keyword>
<sequence length="639" mass="69493">MAARSASERALEQTQDYGRFSSVDWVVDGRRERVKILRHEAQVQRLAAHMQEHGSLAWRELSSFASRLPFGDKLLYAMQALARGFSSLVGSMKAPLLATAENGMIILVGVLIGINMAIISVVTEWASDIKQGYCSGGWWLNKKFCCWEEMDPAGPGSAVPKGIAAVAAAAAGNINVTSIATATQTATKLSLRATEPTLPTNTCADWVEWGSWTLPSWIAYIAFSALLAFTSAALVRHYAPTAAGSGISEIKCVIAGFNIKDFLSNWTLVIKSLGLPLAIASGLSVGKEGPAVHVACCMGMAVAGVLHWLVPSQSKLREVLIASSAAGVAVAFGSPIGGVLFALEEMTTSFPSQTMWRTFLCALASTVALSFMNPFRTGKLVLFQVEYNRDWHYFEIVFFLLMGIFGGLYGEYVLRFNLQVQRFRKKHLSNYGVQEAVVLAIVTAMFCYFNRFLRLDMTETLEVLFQQCDGASDDEVLCQSRMQWSIADAPCITPGTYAMLGAAATLAGVTRITVSVVVIMFELTGALTYILPIMLVVGTAKMVADLNGKGGVADRTIKFNGYPFLDPEDHTYGINVGSMMTSNPGVLEVDSIVSQGTFRGFPVVNNEQDRTVLGYVERAQLRFAIRHAQATKTLHRDSY</sequence>
<evidence type="ECO:0000313" key="9">
    <source>
        <dbReference type="EMBL" id="WFD27100.1"/>
    </source>
</evidence>
<evidence type="ECO:0000256" key="8">
    <source>
        <dbReference type="SAM" id="Phobius"/>
    </source>
</evidence>
<dbReference type="GO" id="GO:0005769">
    <property type="term" value="C:early endosome"/>
    <property type="evidence" value="ECO:0007669"/>
    <property type="project" value="TreeGrafter"/>
</dbReference>
<dbReference type="SUPFAM" id="SSF81340">
    <property type="entry name" value="Clc chloride channel"/>
    <property type="match status" value="1"/>
</dbReference>
<dbReference type="GO" id="GO:0005794">
    <property type="term" value="C:Golgi apparatus"/>
    <property type="evidence" value="ECO:0007669"/>
    <property type="project" value="TreeGrafter"/>
</dbReference>
<dbReference type="CDD" id="cd03684">
    <property type="entry name" value="ClC_3_like"/>
    <property type="match status" value="1"/>
</dbReference>
<feature type="transmembrane region" description="Helical" evidence="8">
    <location>
        <begin position="435"/>
        <end position="453"/>
    </location>
</feature>
<feature type="transmembrane region" description="Helical" evidence="8">
    <location>
        <begin position="102"/>
        <end position="122"/>
    </location>
</feature>
<evidence type="ECO:0000256" key="4">
    <source>
        <dbReference type="ARBA" id="ARBA00022989"/>
    </source>
</evidence>
<protein>
    <submittedName>
        <fullName evidence="9">Glycerol ethanol, ferric requiring protein</fullName>
    </submittedName>
</protein>
<keyword evidence="5" id="KW-0406">Ion transport</keyword>
<evidence type="ECO:0000313" key="10">
    <source>
        <dbReference type="Proteomes" id="UP001213623"/>
    </source>
</evidence>
<feature type="transmembrane region" description="Helical" evidence="8">
    <location>
        <begin position="512"/>
        <end position="537"/>
    </location>
</feature>
<dbReference type="GO" id="GO:0005886">
    <property type="term" value="C:plasma membrane"/>
    <property type="evidence" value="ECO:0007669"/>
    <property type="project" value="TreeGrafter"/>
</dbReference>
<evidence type="ECO:0000256" key="3">
    <source>
        <dbReference type="ARBA" id="ARBA00022692"/>
    </source>
</evidence>
<dbReference type="GO" id="GO:0006879">
    <property type="term" value="P:intracellular iron ion homeostasis"/>
    <property type="evidence" value="ECO:0007669"/>
    <property type="project" value="TreeGrafter"/>
</dbReference>
<dbReference type="InterPro" id="IPR014743">
    <property type="entry name" value="Cl-channel_core"/>
</dbReference>
<dbReference type="Gene3D" id="1.10.3080.10">
    <property type="entry name" value="Clc chloride channel"/>
    <property type="match status" value="2"/>
</dbReference>
<dbReference type="InterPro" id="IPR001807">
    <property type="entry name" value="ClC"/>
</dbReference>
<dbReference type="PANTHER" id="PTHR45711:SF9">
    <property type="entry name" value="ANION_PROTON EXCHANGE TRANSPORTER GEF1"/>
    <property type="match status" value="1"/>
</dbReference>
<dbReference type="PRINTS" id="PR00762">
    <property type="entry name" value="CLCHANNEL"/>
</dbReference>
<evidence type="ECO:0000256" key="6">
    <source>
        <dbReference type="ARBA" id="ARBA00023136"/>
    </source>
</evidence>
<accession>A0AAF0J7I7</accession>
<dbReference type="GO" id="GO:0005247">
    <property type="term" value="F:voltage-gated chloride channel activity"/>
    <property type="evidence" value="ECO:0007669"/>
    <property type="project" value="TreeGrafter"/>
</dbReference>
<dbReference type="GO" id="GO:0005783">
    <property type="term" value="C:endoplasmic reticulum"/>
    <property type="evidence" value="ECO:0007669"/>
    <property type="project" value="TreeGrafter"/>
</dbReference>
<feature type="transmembrane region" description="Helical" evidence="8">
    <location>
        <begin position="291"/>
        <end position="309"/>
    </location>
</feature>
<keyword evidence="7" id="KW-0868">Chloride</keyword>
<gene>
    <name evidence="9" type="primary">GEF1</name>
    <name evidence="9" type="ORF">MNAN1_002096</name>
</gene>
<evidence type="ECO:0000256" key="7">
    <source>
        <dbReference type="ARBA" id="ARBA00023214"/>
    </source>
</evidence>
<name>A0AAF0J7I7_9BASI</name>